<keyword evidence="3" id="KW-1185">Reference proteome</keyword>
<comment type="caution">
    <text evidence="2">The sequence shown here is derived from an EMBL/GenBank/DDBJ whole genome shotgun (WGS) entry which is preliminary data.</text>
</comment>
<dbReference type="AlphaFoldDB" id="A0A835CAD0"/>
<sequence>MLLLDTVRLKGLVRALEVTSSAARFPSRCFDLTCSHANIFYFLLNHKRGLELVCQSGWANVLLETDSLHSINMLTKAYSVCHQWGAIIEDINKLLSDNPGFKIRHIFREANYSVDFMAKLGSNYDESEVIWDNLPPGIESRLFADWDSTAYPRTWS</sequence>
<dbReference type="InterPro" id="IPR053151">
    <property type="entry name" value="RNase_H-like"/>
</dbReference>
<evidence type="ECO:0000313" key="3">
    <source>
        <dbReference type="Proteomes" id="UP000634136"/>
    </source>
</evidence>
<dbReference type="OrthoDB" id="1432416at2759"/>
<dbReference type="InterPro" id="IPR002156">
    <property type="entry name" value="RNaseH_domain"/>
</dbReference>
<dbReference type="InterPro" id="IPR012337">
    <property type="entry name" value="RNaseH-like_sf"/>
</dbReference>
<organism evidence="2 3">
    <name type="scientific">Senna tora</name>
    <dbReference type="NCBI Taxonomy" id="362788"/>
    <lineage>
        <taxon>Eukaryota</taxon>
        <taxon>Viridiplantae</taxon>
        <taxon>Streptophyta</taxon>
        <taxon>Embryophyta</taxon>
        <taxon>Tracheophyta</taxon>
        <taxon>Spermatophyta</taxon>
        <taxon>Magnoliopsida</taxon>
        <taxon>eudicotyledons</taxon>
        <taxon>Gunneridae</taxon>
        <taxon>Pentapetalae</taxon>
        <taxon>rosids</taxon>
        <taxon>fabids</taxon>
        <taxon>Fabales</taxon>
        <taxon>Fabaceae</taxon>
        <taxon>Caesalpinioideae</taxon>
        <taxon>Cassia clade</taxon>
        <taxon>Senna</taxon>
    </lineage>
</organism>
<dbReference type="PANTHER" id="PTHR47723">
    <property type="entry name" value="OS05G0353850 PROTEIN"/>
    <property type="match status" value="1"/>
</dbReference>
<proteinExistence type="predicted"/>
<protein>
    <submittedName>
        <fullName evidence="2">Ribonuclease H</fullName>
    </submittedName>
</protein>
<dbReference type="EMBL" id="JAAIUW010000004">
    <property type="protein sequence ID" value="KAF7834855.1"/>
    <property type="molecule type" value="Genomic_DNA"/>
</dbReference>
<gene>
    <name evidence="2" type="ORF">G2W53_009714</name>
</gene>
<dbReference type="CDD" id="cd06222">
    <property type="entry name" value="RNase_H_like"/>
    <property type="match status" value="1"/>
</dbReference>
<evidence type="ECO:0000313" key="2">
    <source>
        <dbReference type="EMBL" id="KAF7834855.1"/>
    </source>
</evidence>
<accession>A0A835CAD0</accession>
<feature type="domain" description="RNase H type-1" evidence="1">
    <location>
        <begin position="48"/>
        <end position="119"/>
    </location>
</feature>
<dbReference type="GO" id="GO:0003676">
    <property type="term" value="F:nucleic acid binding"/>
    <property type="evidence" value="ECO:0007669"/>
    <property type="project" value="InterPro"/>
</dbReference>
<reference evidence="2" key="1">
    <citation type="submission" date="2020-09" db="EMBL/GenBank/DDBJ databases">
        <title>Genome-Enabled Discovery of Anthraquinone Biosynthesis in Senna tora.</title>
        <authorList>
            <person name="Kang S.-H."/>
            <person name="Pandey R.P."/>
            <person name="Lee C.-M."/>
            <person name="Sim J.-S."/>
            <person name="Jeong J.-T."/>
            <person name="Choi B.-S."/>
            <person name="Jung M."/>
            <person name="Ginzburg D."/>
            <person name="Zhao K."/>
            <person name="Won S.Y."/>
            <person name="Oh T.-J."/>
            <person name="Yu Y."/>
            <person name="Kim N.-H."/>
            <person name="Lee O.R."/>
            <person name="Lee T.-H."/>
            <person name="Bashyal P."/>
            <person name="Kim T.-S."/>
            <person name="Lee W.-H."/>
            <person name="Kawkins C."/>
            <person name="Kim C.-K."/>
            <person name="Kim J.S."/>
            <person name="Ahn B.O."/>
            <person name="Rhee S.Y."/>
            <person name="Sohng J.K."/>
        </authorList>
    </citation>
    <scope>NUCLEOTIDE SEQUENCE</scope>
    <source>
        <tissue evidence="2">Leaf</tissue>
    </source>
</reference>
<dbReference type="PANTHER" id="PTHR47723:SF19">
    <property type="entry name" value="POLYNUCLEOTIDYL TRANSFERASE, RIBONUCLEASE H-LIKE SUPERFAMILY PROTEIN"/>
    <property type="match status" value="1"/>
</dbReference>
<name>A0A835CAD0_9FABA</name>
<dbReference type="Gene3D" id="3.30.420.10">
    <property type="entry name" value="Ribonuclease H-like superfamily/Ribonuclease H"/>
    <property type="match status" value="1"/>
</dbReference>
<evidence type="ECO:0000259" key="1">
    <source>
        <dbReference type="Pfam" id="PF13456"/>
    </source>
</evidence>
<dbReference type="Proteomes" id="UP000634136">
    <property type="component" value="Unassembled WGS sequence"/>
</dbReference>
<dbReference type="Pfam" id="PF13456">
    <property type="entry name" value="RVT_3"/>
    <property type="match status" value="1"/>
</dbReference>
<dbReference type="InterPro" id="IPR036397">
    <property type="entry name" value="RNaseH_sf"/>
</dbReference>
<dbReference type="SUPFAM" id="SSF53098">
    <property type="entry name" value="Ribonuclease H-like"/>
    <property type="match status" value="1"/>
</dbReference>
<dbReference type="InterPro" id="IPR044730">
    <property type="entry name" value="RNase_H-like_dom_plant"/>
</dbReference>
<dbReference type="GO" id="GO:0004523">
    <property type="term" value="F:RNA-DNA hybrid ribonuclease activity"/>
    <property type="evidence" value="ECO:0007669"/>
    <property type="project" value="InterPro"/>
</dbReference>